<name>A0A4R2JS60_9PSEU</name>
<keyword evidence="2" id="KW-1185">Reference proteome</keyword>
<evidence type="ECO:0000313" key="1">
    <source>
        <dbReference type="EMBL" id="TCO59709.1"/>
    </source>
</evidence>
<dbReference type="AlphaFoldDB" id="A0A4R2JS60"/>
<evidence type="ECO:0000313" key="2">
    <source>
        <dbReference type="Proteomes" id="UP000295680"/>
    </source>
</evidence>
<dbReference type="OrthoDB" id="4564026at2"/>
<proteinExistence type="predicted"/>
<accession>A0A4R2JS60</accession>
<dbReference type="RefSeq" id="WP_132117813.1">
    <property type="nucleotide sequence ID" value="NZ_SLWS01000004.1"/>
</dbReference>
<dbReference type="EMBL" id="SLWS01000004">
    <property type="protein sequence ID" value="TCO59709.1"/>
    <property type="molecule type" value="Genomic_DNA"/>
</dbReference>
<dbReference type="Proteomes" id="UP000295680">
    <property type="component" value="Unassembled WGS sequence"/>
</dbReference>
<protein>
    <submittedName>
        <fullName evidence="1">Uncharacterized protein</fullName>
    </submittedName>
</protein>
<organism evidence="1 2">
    <name type="scientific">Actinocrispum wychmicini</name>
    <dbReference type="NCBI Taxonomy" id="1213861"/>
    <lineage>
        <taxon>Bacteria</taxon>
        <taxon>Bacillati</taxon>
        <taxon>Actinomycetota</taxon>
        <taxon>Actinomycetes</taxon>
        <taxon>Pseudonocardiales</taxon>
        <taxon>Pseudonocardiaceae</taxon>
        <taxon>Actinocrispum</taxon>
    </lineage>
</organism>
<sequence>MALLVFYRRVRDDQDEVEYSFGGTADNLDRHLVIEKESKQIRVLDDRNEGLARAAAGMIFRRFRTDGAWPERGVVQS</sequence>
<gene>
    <name evidence="1" type="ORF">EV192_104552</name>
</gene>
<reference evidence="1 2" key="1">
    <citation type="submission" date="2019-03" db="EMBL/GenBank/DDBJ databases">
        <title>Genomic Encyclopedia of Type Strains, Phase IV (KMG-IV): sequencing the most valuable type-strain genomes for metagenomic binning, comparative biology and taxonomic classification.</title>
        <authorList>
            <person name="Goeker M."/>
        </authorList>
    </citation>
    <scope>NUCLEOTIDE SEQUENCE [LARGE SCALE GENOMIC DNA]</scope>
    <source>
        <strain evidence="1 2">DSM 45934</strain>
    </source>
</reference>
<comment type="caution">
    <text evidence="1">The sequence shown here is derived from an EMBL/GenBank/DDBJ whole genome shotgun (WGS) entry which is preliminary data.</text>
</comment>